<organism evidence="1 2">
    <name type="scientific">Arctia plantaginis</name>
    <name type="common">Wood tiger moth</name>
    <name type="synonym">Phalaena plantaginis</name>
    <dbReference type="NCBI Taxonomy" id="874455"/>
    <lineage>
        <taxon>Eukaryota</taxon>
        <taxon>Metazoa</taxon>
        <taxon>Ecdysozoa</taxon>
        <taxon>Arthropoda</taxon>
        <taxon>Hexapoda</taxon>
        <taxon>Insecta</taxon>
        <taxon>Pterygota</taxon>
        <taxon>Neoptera</taxon>
        <taxon>Endopterygota</taxon>
        <taxon>Lepidoptera</taxon>
        <taxon>Glossata</taxon>
        <taxon>Ditrysia</taxon>
        <taxon>Noctuoidea</taxon>
        <taxon>Erebidae</taxon>
        <taxon>Arctiinae</taxon>
        <taxon>Arctia</taxon>
    </lineage>
</organism>
<gene>
    <name evidence="1" type="ORF">APLA_LOCUS8934</name>
</gene>
<dbReference type="Proteomes" id="UP000494106">
    <property type="component" value="Unassembled WGS sequence"/>
</dbReference>
<proteinExistence type="predicted"/>
<keyword evidence="2" id="KW-1185">Reference proteome</keyword>
<evidence type="ECO:0000313" key="2">
    <source>
        <dbReference type="Proteomes" id="UP000494106"/>
    </source>
</evidence>
<evidence type="ECO:0000313" key="1">
    <source>
        <dbReference type="EMBL" id="CAB3242137.1"/>
    </source>
</evidence>
<reference evidence="1 2" key="1">
    <citation type="submission" date="2020-04" db="EMBL/GenBank/DDBJ databases">
        <authorList>
            <person name="Wallbank WR R."/>
            <person name="Pardo Diaz C."/>
            <person name="Kozak K."/>
            <person name="Martin S."/>
            <person name="Jiggins C."/>
            <person name="Moest M."/>
            <person name="Warren A I."/>
            <person name="Byers J.R.P. K."/>
            <person name="Montejo-Kovacevich G."/>
            <person name="Yen C E."/>
        </authorList>
    </citation>
    <scope>NUCLEOTIDE SEQUENCE [LARGE SCALE GENOMIC DNA]</scope>
</reference>
<accession>A0A8S1A6S3</accession>
<protein>
    <submittedName>
        <fullName evidence="1">Uncharacterized protein</fullName>
    </submittedName>
</protein>
<dbReference type="AlphaFoldDB" id="A0A8S1A6S3"/>
<sequence>MKRKLLLQFPFHFSNPMLGEVKSYPGCVEQQHQYDRTRCIAPRGRPQRTPRRDCQYEKKMFTSLTNGATTDSLKEQSLIKQPILIKFVPKSKYLYCCLRLLPSQKGRRRRKATS</sequence>
<comment type="caution">
    <text evidence="1">The sequence shown here is derived from an EMBL/GenBank/DDBJ whole genome shotgun (WGS) entry which is preliminary data.</text>
</comment>
<name>A0A8S1A6S3_ARCPL</name>
<dbReference type="EMBL" id="CADEBC010000512">
    <property type="protein sequence ID" value="CAB3242137.1"/>
    <property type="molecule type" value="Genomic_DNA"/>
</dbReference>